<dbReference type="InterPro" id="IPR000032">
    <property type="entry name" value="HPr-like"/>
</dbReference>
<dbReference type="SUPFAM" id="SSF55594">
    <property type="entry name" value="HPr-like"/>
    <property type="match status" value="1"/>
</dbReference>
<sequence>MEKRKVFSIPKGGFKGQKLIELVQLSSSFEGEVYIEKDNKIINAKSILGVLSLLMPSKTGMFMISVQGKDAEYTIQQITTIIEKQMTTRSNLPLWGSGWY</sequence>
<gene>
    <name evidence="1" type="ORF">E6W99_24185</name>
</gene>
<reference evidence="1 2" key="1">
    <citation type="submission" date="2019-04" db="EMBL/GenBank/DDBJ databases">
        <title>Bacillus sediminilitoris sp. nov., isolated from a tidal flat sediment on the East China Sea.</title>
        <authorList>
            <person name="Wei Y."/>
            <person name="Mao H."/>
            <person name="Fang J."/>
        </authorList>
    </citation>
    <scope>NUCLEOTIDE SEQUENCE [LARGE SCALE GENOMIC DNA]</scope>
    <source>
        <strain evidence="1 2">DSL-17</strain>
    </source>
</reference>
<dbReference type="Pfam" id="PF00381">
    <property type="entry name" value="PTS-HPr"/>
    <property type="match status" value="1"/>
</dbReference>
<proteinExistence type="predicted"/>
<organism evidence="1 2">
    <name type="scientific">Metabacillus sediminilitoris</name>
    <dbReference type="NCBI Taxonomy" id="2567941"/>
    <lineage>
        <taxon>Bacteria</taxon>
        <taxon>Bacillati</taxon>
        <taxon>Bacillota</taxon>
        <taxon>Bacilli</taxon>
        <taxon>Bacillales</taxon>
        <taxon>Bacillaceae</taxon>
        <taxon>Metabacillus</taxon>
    </lineage>
</organism>
<protein>
    <submittedName>
        <fullName evidence="1">HPr family phosphocarrier protein</fullName>
    </submittedName>
</protein>
<dbReference type="AlphaFoldDB" id="A0A4S4BKE4"/>
<dbReference type="EMBL" id="SSNT01000029">
    <property type="protein sequence ID" value="THF75192.1"/>
    <property type="molecule type" value="Genomic_DNA"/>
</dbReference>
<dbReference type="OrthoDB" id="2428896at2"/>
<dbReference type="Proteomes" id="UP000310334">
    <property type="component" value="Unassembled WGS sequence"/>
</dbReference>
<dbReference type="InterPro" id="IPR035895">
    <property type="entry name" value="HPr-like_sf"/>
</dbReference>
<name>A0A4S4BKE4_9BACI</name>
<evidence type="ECO:0000313" key="2">
    <source>
        <dbReference type="Proteomes" id="UP000310334"/>
    </source>
</evidence>
<comment type="caution">
    <text evidence="1">The sequence shown here is derived from an EMBL/GenBank/DDBJ whole genome shotgun (WGS) entry which is preliminary data.</text>
</comment>
<accession>A0A4S4BKE4</accession>
<dbReference type="RefSeq" id="WP_136358660.1">
    <property type="nucleotide sequence ID" value="NZ_CP046266.1"/>
</dbReference>
<evidence type="ECO:0000313" key="1">
    <source>
        <dbReference type="EMBL" id="THF75192.1"/>
    </source>
</evidence>
<dbReference type="Gene3D" id="3.30.1340.10">
    <property type="entry name" value="HPr-like"/>
    <property type="match status" value="1"/>
</dbReference>
<keyword evidence="2" id="KW-1185">Reference proteome</keyword>